<dbReference type="Gene3D" id="1.10.10.1150">
    <property type="entry name" value="Coenzyme PQQ synthesis protein D (PqqD)"/>
    <property type="match status" value="1"/>
</dbReference>
<dbReference type="OrthoDB" id="5195143at2"/>
<comment type="caution">
    <text evidence="1">The sequence shown here is derived from an EMBL/GenBank/DDBJ whole genome shotgun (WGS) entry which is preliminary data.</text>
</comment>
<organism evidence="1 2">
    <name type="scientific">Streptomyces hainanensis</name>
    <dbReference type="NCBI Taxonomy" id="402648"/>
    <lineage>
        <taxon>Bacteria</taxon>
        <taxon>Bacillati</taxon>
        <taxon>Actinomycetota</taxon>
        <taxon>Actinomycetes</taxon>
        <taxon>Kitasatosporales</taxon>
        <taxon>Streptomycetaceae</taxon>
        <taxon>Streptomyces</taxon>
    </lineage>
</organism>
<protein>
    <submittedName>
        <fullName evidence="1">Lasso peptide biosynthesis PqqD family chaperone</fullName>
    </submittedName>
</protein>
<dbReference type="AlphaFoldDB" id="A0A4R4TMU0"/>
<evidence type="ECO:0000313" key="2">
    <source>
        <dbReference type="Proteomes" id="UP000295345"/>
    </source>
</evidence>
<dbReference type="InterPro" id="IPR008792">
    <property type="entry name" value="PQQD"/>
</dbReference>
<accession>A0A4R4TMU0</accession>
<gene>
    <name evidence="1" type="ORF">E1283_09875</name>
</gene>
<proteinExistence type="predicted"/>
<dbReference type="NCBIfam" id="NF033530">
    <property type="entry name" value="lasso_PqqD_Strm"/>
    <property type="match status" value="1"/>
</dbReference>
<dbReference type="EMBL" id="SMKI01000077">
    <property type="protein sequence ID" value="TDC76433.1"/>
    <property type="molecule type" value="Genomic_DNA"/>
</dbReference>
<dbReference type="Pfam" id="PF05402">
    <property type="entry name" value="PqqD"/>
    <property type="match status" value="1"/>
</dbReference>
<sequence length="78" mass="8693">MALLNERTGRYWQLNRTGATILRRLLDHAAIEEVVDQLADQHSGTPRDELAADVGAFVEQLATAGLIQATKPLRRRGR</sequence>
<keyword evidence="2" id="KW-1185">Reference proteome</keyword>
<evidence type="ECO:0000313" key="1">
    <source>
        <dbReference type="EMBL" id="TDC76433.1"/>
    </source>
</evidence>
<dbReference type="InterPro" id="IPR041881">
    <property type="entry name" value="PqqD_sf"/>
</dbReference>
<dbReference type="RefSeq" id="WP_132817564.1">
    <property type="nucleotide sequence ID" value="NZ_SMKI01000077.1"/>
</dbReference>
<name>A0A4R4TMU0_9ACTN</name>
<dbReference type="Proteomes" id="UP000295345">
    <property type="component" value="Unassembled WGS sequence"/>
</dbReference>
<reference evidence="1 2" key="1">
    <citation type="submission" date="2019-03" db="EMBL/GenBank/DDBJ databases">
        <title>Draft genome sequences of novel Actinobacteria.</title>
        <authorList>
            <person name="Sahin N."/>
            <person name="Ay H."/>
            <person name="Saygin H."/>
        </authorList>
    </citation>
    <scope>NUCLEOTIDE SEQUENCE [LARGE SCALE GENOMIC DNA]</scope>
    <source>
        <strain evidence="1 2">DSM 41900</strain>
    </source>
</reference>